<evidence type="ECO:0000256" key="1">
    <source>
        <dbReference type="ARBA" id="ARBA00009744"/>
    </source>
</evidence>
<reference evidence="3" key="3">
    <citation type="submission" date="2020-06" db="EMBL/GenBank/DDBJ databases">
        <title>Helianthus annuus Genome sequencing and assembly Release 2.</title>
        <authorList>
            <person name="Gouzy J."/>
            <person name="Langlade N."/>
            <person name="Munos S."/>
        </authorList>
    </citation>
    <scope>NUCLEOTIDE SEQUENCE</scope>
    <source>
        <tissue evidence="3">Leaves</tissue>
    </source>
</reference>
<dbReference type="Proteomes" id="UP000215914">
    <property type="component" value="Chromosome 11"/>
</dbReference>
<dbReference type="SUPFAM" id="SSF55961">
    <property type="entry name" value="Bet v1-like"/>
    <property type="match status" value="1"/>
</dbReference>
<dbReference type="Pfam" id="PF00407">
    <property type="entry name" value="Bet_v_1"/>
    <property type="match status" value="1"/>
</dbReference>
<dbReference type="CDD" id="cd07816">
    <property type="entry name" value="Bet_v1-like"/>
    <property type="match status" value="1"/>
</dbReference>
<dbReference type="GO" id="GO:0010427">
    <property type="term" value="F:abscisic acid binding"/>
    <property type="evidence" value="ECO:0000318"/>
    <property type="project" value="GO_Central"/>
</dbReference>
<dbReference type="InterPro" id="IPR000916">
    <property type="entry name" value="Bet_v_I/MLP"/>
</dbReference>
<dbReference type="Gramene" id="mRNA:HanXRQr2_Chr11g0489851">
    <property type="protein sequence ID" value="mRNA:HanXRQr2_Chr11g0489851"/>
    <property type="gene ID" value="HanXRQr2_Chr11g0489851"/>
</dbReference>
<sequence length="154" mass="17118">MDVAYGEVEISSSVSGPKLFKVYDNFEIIAPKIIPETYKSFTFIRGDGDVGTIKSVTYGDGTSTKHTIDAIDRSNLIFSWTFFEGDALKGIINTATHHLKFIPSPNGGCVFKQTFVIRYKGDAKLIDNIINGIKEAIKNTFKKMESYAIDHPKV</sequence>
<dbReference type="GO" id="GO:0006952">
    <property type="term" value="P:defense response"/>
    <property type="evidence" value="ECO:0007669"/>
    <property type="project" value="InterPro"/>
</dbReference>
<dbReference type="GO" id="GO:0038023">
    <property type="term" value="F:signaling receptor activity"/>
    <property type="evidence" value="ECO:0000318"/>
    <property type="project" value="GO_Central"/>
</dbReference>
<evidence type="ECO:0000313" key="4">
    <source>
        <dbReference type="EMBL" id="OTG08281.1"/>
    </source>
</evidence>
<dbReference type="Gene3D" id="3.30.530.20">
    <property type="match status" value="1"/>
</dbReference>
<dbReference type="PRINTS" id="PR00634">
    <property type="entry name" value="BETALLERGEN"/>
</dbReference>
<evidence type="ECO:0000313" key="3">
    <source>
        <dbReference type="EMBL" id="KAF5781951.1"/>
    </source>
</evidence>
<reference evidence="4" key="2">
    <citation type="submission" date="2017-02" db="EMBL/GenBank/DDBJ databases">
        <title>Sunflower complete genome.</title>
        <authorList>
            <person name="Langlade N."/>
            <person name="Munos S."/>
        </authorList>
    </citation>
    <scope>NUCLEOTIDE SEQUENCE [LARGE SCALE GENOMIC DNA]</scope>
    <source>
        <tissue evidence="4">Leaves</tissue>
    </source>
</reference>
<dbReference type="GO" id="GO:0005737">
    <property type="term" value="C:cytoplasm"/>
    <property type="evidence" value="ECO:0000318"/>
    <property type="project" value="GO_Central"/>
</dbReference>
<dbReference type="InterPro" id="IPR023393">
    <property type="entry name" value="START-like_dom_sf"/>
</dbReference>
<dbReference type="GO" id="GO:0005634">
    <property type="term" value="C:nucleus"/>
    <property type="evidence" value="ECO:0000318"/>
    <property type="project" value="GO_Central"/>
</dbReference>
<organism evidence="4 5">
    <name type="scientific">Helianthus annuus</name>
    <name type="common">Common sunflower</name>
    <dbReference type="NCBI Taxonomy" id="4232"/>
    <lineage>
        <taxon>Eukaryota</taxon>
        <taxon>Viridiplantae</taxon>
        <taxon>Streptophyta</taxon>
        <taxon>Embryophyta</taxon>
        <taxon>Tracheophyta</taxon>
        <taxon>Spermatophyta</taxon>
        <taxon>Magnoliopsida</taxon>
        <taxon>eudicotyledons</taxon>
        <taxon>Gunneridae</taxon>
        <taxon>Pentapetalae</taxon>
        <taxon>asterids</taxon>
        <taxon>campanulids</taxon>
        <taxon>Asterales</taxon>
        <taxon>Asteraceae</taxon>
        <taxon>Asteroideae</taxon>
        <taxon>Heliantheae alliance</taxon>
        <taxon>Heliantheae</taxon>
        <taxon>Helianthus</taxon>
    </lineage>
</organism>
<dbReference type="InterPro" id="IPR050279">
    <property type="entry name" value="Plant_def-hormone_signal"/>
</dbReference>
<accession>A0A251TE99</accession>
<dbReference type="EMBL" id="CM007900">
    <property type="protein sequence ID" value="OTG08281.1"/>
    <property type="molecule type" value="Genomic_DNA"/>
</dbReference>
<comment type="similarity">
    <text evidence="1">Belongs to the BetVI family.</text>
</comment>
<dbReference type="PANTHER" id="PTHR31213">
    <property type="entry name" value="OS08G0374000 PROTEIN-RELATED"/>
    <property type="match status" value="1"/>
</dbReference>
<dbReference type="InParanoid" id="A0A251TE99"/>
<dbReference type="FunFam" id="3.30.530.20:FF:000007">
    <property type="entry name" value="Major pollen allergen Bet v 1-A"/>
    <property type="match status" value="1"/>
</dbReference>
<name>A0A251TE99_HELAN</name>
<dbReference type="EMBL" id="MNCJ02000326">
    <property type="protein sequence ID" value="KAF5781951.1"/>
    <property type="molecule type" value="Genomic_DNA"/>
</dbReference>
<evidence type="ECO:0000313" key="5">
    <source>
        <dbReference type="Proteomes" id="UP000215914"/>
    </source>
</evidence>
<dbReference type="GO" id="GO:0004864">
    <property type="term" value="F:protein phosphatase inhibitor activity"/>
    <property type="evidence" value="ECO:0000318"/>
    <property type="project" value="GO_Central"/>
</dbReference>
<reference evidence="3 5" key="1">
    <citation type="journal article" date="2017" name="Nature">
        <title>The sunflower genome provides insights into oil metabolism, flowering and Asterid evolution.</title>
        <authorList>
            <person name="Badouin H."/>
            <person name="Gouzy J."/>
            <person name="Grassa C.J."/>
            <person name="Murat F."/>
            <person name="Staton S.E."/>
            <person name="Cottret L."/>
            <person name="Lelandais-Briere C."/>
            <person name="Owens G.L."/>
            <person name="Carrere S."/>
            <person name="Mayjonade B."/>
            <person name="Legrand L."/>
            <person name="Gill N."/>
            <person name="Kane N.C."/>
            <person name="Bowers J.E."/>
            <person name="Hubner S."/>
            <person name="Bellec A."/>
            <person name="Berard A."/>
            <person name="Berges H."/>
            <person name="Blanchet N."/>
            <person name="Boniface M.C."/>
            <person name="Brunel D."/>
            <person name="Catrice O."/>
            <person name="Chaidir N."/>
            <person name="Claudel C."/>
            <person name="Donnadieu C."/>
            <person name="Faraut T."/>
            <person name="Fievet G."/>
            <person name="Helmstetter N."/>
            <person name="King M."/>
            <person name="Knapp S.J."/>
            <person name="Lai Z."/>
            <person name="Le Paslier M.C."/>
            <person name="Lippi Y."/>
            <person name="Lorenzon L."/>
            <person name="Mandel J.R."/>
            <person name="Marage G."/>
            <person name="Marchand G."/>
            <person name="Marquand E."/>
            <person name="Bret-Mestries E."/>
            <person name="Morien E."/>
            <person name="Nambeesan S."/>
            <person name="Nguyen T."/>
            <person name="Pegot-Espagnet P."/>
            <person name="Pouilly N."/>
            <person name="Raftis F."/>
            <person name="Sallet E."/>
            <person name="Schiex T."/>
            <person name="Thomas J."/>
            <person name="Vandecasteele C."/>
            <person name="Vares D."/>
            <person name="Vear F."/>
            <person name="Vautrin S."/>
            <person name="Crespi M."/>
            <person name="Mangin B."/>
            <person name="Burke J.M."/>
            <person name="Salse J."/>
            <person name="Munos S."/>
            <person name="Vincourt P."/>
            <person name="Rieseberg L.H."/>
            <person name="Langlade N.B."/>
        </authorList>
    </citation>
    <scope>NUCLEOTIDE SEQUENCE [LARGE SCALE GENOMIC DNA]</scope>
    <source>
        <strain evidence="5">cv. SF193</strain>
        <tissue evidence="3">Leaves</tissue>
    </source>
</reference>
<feature type="domain" description="Bet v I/Major latex protein" evidence="2">
    <location>
        <begin position="7"/>
        <end position="147"/>
    </location>
</feature>
<dbReference type="OrthoDB" id="1858506at2759"/>
<proteinExistence type="inferred from homology"/>
<dbReference type="AlphaFoldDB" id="A0A251TE99"/>
<protein>
    <submittedName>
        <fullName evidence="3">Bet v I/Major latex protein</fullName>
    </submittedName>
    <submittedName>
        <fullName evidence="4">Putative START-like domain, Bet v I type allergen</fullName>
    </submittedName>
</protein>
<dbReference type="GO" id="GO:0009738">
    <property type="term" value="P:abscisic acid-activated signaling pathway"/>
    <property type="evidence" value="ECO:0000318"/>
    <property type="project" value="GO_Central"/>
</dbReference>
<gene>
    <name evidence="4" type="ORF">HannXRQ_Chr11g0339911</name>
    <name evidence="3" type="ORF">HanXRQr2_Chr11g0489851</name>
</gene>
<evidence type="ECO:0000259" key="2">
    <source>
        <dbReference type="Pfam" id="PF00407"/>
    </source>
</evidence>
<dbReference type="PANTHER" id="PTHR31213:SF208">
    <property type="entry name" value="START-LIKE DOMAIN, BET V I TYPE ALLERGEN-RELATED"/>
    <property type="match status" value="1"/>
</dbReference>
<dbReference type="OMA" id="PSPNGGC"/>
<dbReference type="InterPro" id="IPR024949">
    <property type="entry name" value="Bet_v_I_allergen"/>
</dbReference>
<keyword evidence="5" id="KW-1185">Reference proteome</keyword>